<keyword evidence="4" id="KW-0687">Ribonucleoprotein</keyword>
<dbReference type="GO" id="GO:0005840">
    <property type="term" value="C:ribosome"/>
    <property type="evidence" value="ECO:0007669"/>
    <property type="project" value="UniProtKB-KW"/>
</dbReference>
<reference evidence="4 5" key="1">
    <citation type="submission" date="2016-10" db="EMBL/GenBank/DDBJ databases">
        <authorList>
            <person name="de Groot N.N."/>
        </authorList>
    </citation>
    <scope>NUCLEOTIDE SEQUENCE [LARGE SCALE GENOMIC DNA]</scope>
    <source>
        <strain evidence="4 5">Sb09</strain>
    </source>
</reference>
<dbReference type="CDD" id="cd04301">
    <property type="entry name" value="NAT_SF"/>
    <property type="match status" value="1"/>
</dbReference>
<name>A0A1G9L089_STREI</name>
<dbReference type="EMBL" id="FNGX01000002">
    <property type="protein sequence ID" value="SDL55319.1"/>
    <property type="molecule type" value="Genomic_DNA"/>
</dbReference>
<dbReference type="RefSeq" id="WP_074566829.1">
    <property type="nucleotide sequence ID" value="NZ_FNGX01000002.1"/>
</dbReference>
<keyword evidence="4" id="KW-0689">Ribosomal protein</keyword>
<dbReference type="Gene3D" id="3.40.630.30">
    <property type="match status" value="1"/>
</dbReference>
<evidence type="ECO:0000259" key="3">
    <source>
        <dbReference type="PROSITE" id="PS51186"/>
    </source>
</evidence>
<dbReference type="Proteomes" id="UP000183162">
    <property type="component" value="Unassembled WGS sequence"/>
</dbReference>
<dbReference type="PANTHER" id="PTHR10908">
    <property type="entry name" value="SEROTONIN N-ACETYLTRANSFERASE"/>
    <property type="match status" value="1"/>
</dbReference>
<evidence type="ECO:0000256" key="2">
    <source>
        <dbReference type="ARBA" id="ARBA00023315"/>
    </source>
</evidence>
<dbReference type="GO" id="GO:0008080">
    <property type="term" value="F:N-acetyltransferase activity"/>
    <property type="evidence" value="ECO:0007669"/>
    <property type="project" value="UniProtKB-ARBA"/>
</dbReference>
<evidence type="ECO:0000256" key="1">
    <source>
        <dbReference type="ARBA" id="ARBA00022679"/>
    </source>
</evidence>
<feature type="domain" description="N-acetyltransferase" evidence="3">
    <location>
        <begin position="1"/>
        <end position="158"/>
    </location>
</feature>
<evidence type="ECO:0000313" key="5">
    <source>
        <dbReference type="Proteomes" id="UP000183162"/>
    </source>
</evidence>
<dbReference type="AlphaFoldDB" id="A0A1G9L089"/>
<dbReference type="PROSITE" id="PS51186">
    <property type="entry name" value="GNAT"/>
    <property type="match status" value="1"/>
</dbReference>
<protein>
    <submittedName>
        <fullName evidence="4">Ribosomal protein S18 acetylase RimI</fullName>
    </submittedName>
</protein>
<dbReference type="PANTHER" id="PTHR10908:SF0">
    <property type="entry name" value="SEROTONIN N-ACETYLTRANSFERASE"/>
    <property type="match status" value="1"/>
</dbReference>
<accession>A0A1G9L089</accession>
<keyword evidence="1" id="KW-0808">Transferase</keyword>
<dbReference type="InterPro" id="IPR000182">
    <property type="entry name" value="GNAT_dom"/>
</dbReference>
<gene>
    <name evidence="4" type="ORF">SAMN05216400_1029</name>
</gene>
<dbReference type="InterPro" id="IPR051635">
    <property type="entry name" value="SNAT-like"/>
</dbReference>
<dbReference type="Pfam" id="PF00583">
    <property type="entry name" value="Acetyltransf_1"/>
    <property type="match status" value="1"/>
</dbReference>
<sequence>MMIRNARLDDLQAIVEIEQKNFSDMAASLETIKERILTIPDTFLVAEIDGAVAGYIEGPVVPQRYLTDDLFHQVEKNLVSGGFIAVTSLSVSPRFQGQGVRTALLATMKDLAIAQKRMGISLTCQENLISYYEMNGFLDEGESESQHGGAVWYNMVWESSMIG</sequence>
<dbReference type="OrthoDB" id="9800962at2"/>
<keyword evidence="2" id="KW-0012">Acyltransferase</keyword>
<proteinExistence type="predicted"/>
<dbReference type="InterPro" id="IPR016181">
    <property type="entry name" value="Acyl_CoA_acyltransferase"/>
</dbReference>
<organism evidence="4 5">
    <name type="scientific">Streptococcus equinus</name>
    <name type="common">Streptococcus bovis</name>
    <dbReference type="NCBI Taxonomy" id="1335"/>
    <lineage>
        <taxon>Bacteria</taxon>
        <taxon>Bacillati</taxon>
        <taxon>Bacillota</taxon>
        <taxon>Bacilli</taxon>
        <taxon>Lactobacillales</taxon>
        <taxon>Streptococcaceae</taxon>
        <taxon>Streptococcus</taxon>
    </lineage>
</organism>
<dbReference type="SUPFAM" id="SSF55729">
    <property type="entry name" value="Acyl-CoA N-acyltransferases (Nat)"/>
    <property type="match status" value="1"/>
</dbReference>
<evidence type="ECO:0000313" key="4">
    <source>
        <dbReference type="EMBL" id="SDL55319.1"/>
    </source>
</evidence>